<dbReference type="Gene3D" id="3.40.50.2300">
    <property type="match status" value="2"/>
</dbReference>
<dbReference type="PANTHER" id="PTHR47151:SF2">
    <property type="entry name" value="AMINO ACID BINDING PROTEIN"/>
    <property type="match status" value="1"/>
</dbReference>
<keyword evidence="3 5" id="KW-0732">Signal</keyword>
<gene>
    <name evidence="7" type="ORF">ACFO0R_11175</name>
</gene>
<dbReference type="RefSeq" id="WP_048411010.1">
    <property type="nucleotide sequence ID" value="NZ_JAJOHW010000127.1"/>
</dbReference>
<evidence type="ECO:0000313" key="7">
    <source>
        <dbReference type="EMBL" id="MFC4490185.1"/>
    </source>
</evidence>
<dbReference type="InterPro" id="IPR028082">
    <property type="entry name" value="Peripla_BP_I"/>
</dbReference>
<evidence type="ECO:0000259" key="6">
    <source>
        <dbReference type="Pfam" id="PF13458"/>
    </source>
</evidence>
<dbReference type="InterPro" id="IPR028081">
    <property type="entry name" value="Leu-bd"/>
</dbReference>
<evidence type="ECO:0000256" key="1">
    <source>
        <dbReference type="ARBA" id="ARBA00010062"/>
    </source>
</evidence>
<feature type="signal peptide" evidence="5">
    <location>
        <begin position="1"/>
        <end position="18"/>
    </location>
</feature>
<evidence type="ECO:0000256" key="3">
    <source>
        <dbReference type="ARBA" id="ARBA00022729"/>
    </source>
</evidence>
<dbReference type="PRINTS" id="PR00337">
    <property type="entry name" value="LEUILEVALBP"/>
</dbReference>
<dbReference type="InterPro" id="IPR000709">
    <property type="entry name" value="Leu_Ile_Val-bd"/>
</dbReference>
<reference evidence="8" key="1">
    <citation type="journal article" date="2019" name="Int. J. Syst. Evol. Microbiol.">
        <title>The Global Catalogue of Microorganisms (GCM) 10K type strain sequencing project: providing services to taxonomists for standard genome sequencing and annotation.</title>
        <authorList>
            <consortium name="The Broad Institute Genomics Platform"/>
            <consortium name="The Broad Institute Genome Sequencing Center for Infectious Disease"/>
            <person name="Wu L."/>
            <person name="Ma J."/>
        </authorList>
    </citation>
    <scope>NUCLEOTIDE SEQUENCE [LARGE SCALE GENOMIC DNA]</scope>
    <source>
        <strain evidence="8">CGMCC 4.7608</strain>
    </source>
</reference>
<comment type="similarity">
    <text evidence="1">Belongs to the leucine-binding protein family.</text>
</comment>
<dbReference type="SUPFAM" id="SSF53822">
    <property type="entry name" value="Periplasmic binding protein-like I"/>
    <property type="match status" value="1"/>
</dbReference>
<dbReference type="PANTHER" id="PTHR47151">
    <property type="entry name" value="LEU/ILE/VAL-BINDING ABC TRANSPORTER SUBUNIT"/>
    <property type="match status" value="1"/>
</dbReference>
<evidence type="ECO:0000256" key="4">
    <source>
        <dbReference type="ARBA" id="ARBA00022970"/>
    </source>
</evidence>
<name>A0ABV8ZUL8_9NEIS</name>
<comment type="caution">
    <text evidence="7">The sequence shown here is derived from an EMBL/GenBank/DDBJ whole genome shotgun (WGS) entry which is preliminary data.</text>
</comment>
<accession>A0ABV8ZUL8</accession>
<dbReference type="EMBL" id="JBHSEK010000006">
    <property type="protein sequence ID" value="MFC4490185.1"/>
    <property type="molecule type" value="Genomic_DNA"/>
</dbReference>
<protein>
    <submittedName>
        <fullName evidence="7">Branched-chain amino acid ABC transporter substrate-binding protein</fullName>
    </submittedName>
</protein>
<keyword evidence="2" id="KW-0813">Transport</keyword>
<proteinExistence type="inferred from homology"/>
<feature type="chain" id="PRO_5047185416" evidence="5">
    <location>
        <begin position="19"/>
        <end position="407"/>
    </location>
</feature>
<keyword evidence="8" id="KW-1185">Reference proteome</keyword>
<dbReference type="CDD" id="cd06342">
    <property type="entry name" value="PBP1_ABC_LIVBP-like"/>
    <property type="match status" value="1"/>
</dbReference>
<evidence type="ECO:0000256" key="5">
    <source>
        <dbReference type="SAM" id="SignalP"/>
    </source>
</evidence>
<dbReference type="Pfam" id="PF13458">
    <property type="entry name" value="Peripla_BP_6"/>
    <property type="match status" value="1"/>
</dbReference>
<organism evidence="7 8">
    <name type="scientific">Chromobacterium aquaticum</name>
    <dbReference type="NCBI Taxonomy" id="467180"/>
    <lineage>
        <taxon>Bacteria</taxon>
        <taxon>Pseudomonadati</taxon>
        <taxon>Pseudomonadota</taxon>
        <taxon>Betaproteobacteria</taxon>
        <taxon>Neisseriales</taxon>
        <taxon>Chromobacteriaceae</taxon>
        <taxon>Chromobacterium</taxon>
    </lineage>
</organism>
<feature type="domain" description="Leucine-binding protein" evidence="6">
    <location>
        <begin position="45"/>
        <end position="386"/>
    </location>
</feature>
<sequence length="407" mass="42434">MNKYVRLSVIAAAAMTLAACGKQEQPAANQAASAPAQTAGDGAVVKIGQVSPMSGPISHLGKDNEYGAKLAIADLNAAGVEIGGKKLKFELVSEDDQGDPKIGTQVAQRLVDAGVAGVVGHLNSGTTIPASKIYSDAGIPQISPSATNPDYTKQGFKTTFRVIANDVQQGRALGEFAATGLKAKKIAIIDDRTAYGQGLADQFEAAVKGKGADVVKREFTTNTATDFNAILTSIKSAKPDLIFYGGMDAQAGPLAKQMQRLGLKAKLMGGDGWQTPEFIKLAGEASDGQYASSCGVPRDKMPGFAAFNDKFKKQFNTEVQIYAPYEYDAVMVLVDAMKRAKSTDPKTYLAEVGKTSYTGVTGKIAFDDKGDIKNGAVTVYQVKGGKWEVVSTVGGEAAAAPAASAAQ</sequence>
<keyword evidence="4" id="KW-0029">Amino-acid transport</keyword>
<evidence type="ECO:0000313" key="8">
    <source>
        <dbReference type="Proteomes" id="UP001595999"/>
    </source>
</evidence>
<dbReference type="PROSITE" id="PS51257">
    <property type="entry name" value="PROKAR_LIPOPROTEIN"/>
    <property type="match status" value="1"/>
</dbReference>
<evidence type="ECO:0000256" key="2">
    <source>
        <dbReference type="ARBA" id="ARBA00022448"/>
    </source>
</evidence>
<dbReference type="Proteomes" id="UP001595999">
    <property type="component" value="Unassembled WGS sequence"/>
</dbReference>